<keyword evidence="3" id="KW-1185">Reference proteome</keyword>
<feature type="transmembrane region" description="Helical" evidence="1">
    <location>
        <begin position="399"/>
        <end position="422"/>
    </location>
</feature>
<evidence type="ECO:0000256" key="1">
    <source>
        <dbReference type="SAM" id="Phobius"/>
    </source>
</evidence>
<feature type="transmembrane region" description="Helical" evidence="1">
    <location>
        <begin position="147"/>
        <end position="180"/>
    </location>
</feature>
<dbReference type="EMBL" id="JAUSUV010000014">
    <property type="protein sequence ID" value="MDQ0418586.1"/>
    <property type="molecule type" value="Genomic_DNA"/>
</dbReference>
<feature type="transmembrane region" description="Helical" evidence="1">
    <location>
        <begin position="192"/>
        <end position="213"/>
    </location>
</feature>
<feature type="transmembrane region" description="Helical" evidence="1">
    <location>
        <begin position="329"/>
        <end position="348"/>
    </location>
</feature>
<feature type="transmembrane region" description="Helical" evidence="1">
    <location>
        <begin position="71"/>
        <end position="92"/>
    </location>
</feature>
<reference evidence="2 3" key="1">
    <citation type="submission" date="2023-07" db="EMBL/GenBank/DDBJ databases">
        <title>Genomic Encyclopedia of Type Strains, Phase IV (KMG-IV): sequencing the most valuable type-strain genomes for metagenomic binning, comparative biology and taxonomic classification.</title>
        <authorList>
            <person name="Goeker M."/>
        </authorList>
    </citation>
    <scope>NUCLEOTIDE SEQUENCE [LARGE SCALE GENOMIC DNA]</scope>
    <source>
        <strain evidence="2 3">DSM 46876</strain>
    </source>
</reference>
<evidence type="ECO:0000313" key="3">
    <source>
        <dbReference type="Proteomes" id="UP001238450"/>
    </source>
</evidence>
<sequence>MKKLLRISSIILTMWRLEIEKIVNTRAKKLVVLMVLLFMISIAAFGGYQITNASLSSFLQGDIRSISMLTISMYLNASIYTFVFFILLKTIASDQDWLSTKCKWLPITPFERNLGYQIPLILTILVLIFFITGIILLPAFIIHQIGFGFSVAFFTGLLLQVLLTFSLLQLAYHVVTFFIISCKLPFGKFFPLFIVIILFGSYGLETLSIQGILTSFTDFHYNLYYLTSPLFLQIIGELSQMKVNLLFIVAIYVSIVLVSMASLLLISIQSEKRSLTFLRWIPIPRNKFGAVWVKEIKSQSRNEENVLNFFLILLLILVLNLKFNLASYSFLLLALAAMAGMIALNSFGNDKKMVPFYKIYDIQPNTIVLAKYTGLILLAVMQWILFCSLALYLPKNNEYWQALLIILNSTALFYLVGVIIPLDRRNPHIGLFAFVSFLFVLFPIMFIANYFGGYLPTFTQIGAIVLVEALISVAILMAHQWRFKHV</sequence>
<feature type="transmembrane region" description="Helical" evidence="1">
    <location>
        <begin position="245"/>
        <end position="266"/>
    </location>
</feature>
<feature type="transmembrane region" description="Helical" evidence="1">
    <location>
        <begin position="429"/>
        <end position="451"/>
    </location>
</feature>
<proteinExistence type="predicted"/>
<gene>
    <name evidence="2" type="ORF">J2Z48_002789</name>
</gene>
<dbReference type="RefSeq" id="WP_307254414.1">
    <property type="nucleotide sequence ID" value="NZ_JAUSUV010000014.1"/>
</dbReference>
<comment type="caution">
    <text evidence="2">The sequence shown here is derived from an EMBL/GenBank/DDBJ whole genome shotgun (WGS) entry which is preliminary data.</text>
</comment>
<keyword evidence="1" id="KW-0812">Transmembrane</keyword>
<evidence type="ECO:0000313" key="2">
    <source>
        <dbReference type="EMBL" id="MDQ0418586.1"/>
    </source>
</evidence>
<dbReference type="Proteomes" id="UP001238450">
    <property type="component" value="Unassembled WGS sequence"/>
</dbReference>
<keyword evidence="1" id="KW-0472">Membrane</keyword>
<feature type="transmembrane region" description="Helical" evidence="1">
    <location>
        <begin position="306"/>
        <end position="323"/>
    </location>
</feature>
<feature type="transmembrane region" description="Helical" evidence="1">
    <location>
        <begin position="369"/>
        <end position="393"/>
    </location>
</feature>
<protein>
    <submittedName>
        <fullName evidence="2">Uncharacterized protein</fullName>
    </submittedName>
</protein>
<organism evidence="2 3">
    <name type="scientific">Croceifilum oryzae</name>
    <dbReference type="NCBI Taxonomy" id="1553429"/>
    <lineage>
        <taxon>Bacteria</taxon>
        <taxon>Bacillati</taxon>
        <taxon>Bacillota</taxon>
        <taxon>Bacilli</taxon>
        <taxon>Bacillales</taxon>
        <taxon>Thermoactinomycetaceae</taxon>
        <taxon>Croceifilum</taxon>
    </lineage>
</organism>
<name>A0AAJ1WV34_9BACL</name>
<feature type="transmembrane region" description="Helical" evidence="1">
    <location>
        <begin position="30"/>
        <end position="51"/>
    </location>
</feature>
<accession>A0AAJ1WV34</accession>
<dbReference type="AlphaFoldDB" id="A0AAJ1WV34"/>
<feature type="transmembrane region" description="Helical" evidence="1">
    <location>
        <begin position="113"/>
        <end position="141"/>
    </location>
</feature>
<feature type="transmembrane region" description="Helical" evidence="1">
    <location>
        <begin position="457"/>
        <end position="478"/>
    </location>
</feature>
<keyword evidence="1" id="KW-1133">Transmembrane helix</keyword>